<protein>
    <submittedName>
        <fullName evidence="6">HAMP domain-containing histidine kinase</fullName>
    </submittedName>
</protein>
<keyword evidence="3" id="KW-0902">Two-component regulatory system</keyword>
<dbReference type="Proteomes" id="UP000594586">
    <property type="component" value="Chromosome"/>
</dbReference>
<proteinExistence type="predicted"/>
<keyword evidence="4" id="KW-0812">Transmembrane</keyword>
<sequence length="336" mass="37329">MGWWKLAASLLAVFVLALAQKWPVAMGCLLVGLFVWAAAVEEIRSLIVIFSAPFLVALVALSGHARAAVVFGLLFTYITTTSPFTGQWFPYDFTGAFIYATTVGAGLWGGIYYRRQRLQHATHQEHLRREMEERRERLSRSLHDSVATTLTSVVMRAETLGLTSTHDPEIGRTAELIADETRQAMQEVRHLLHFMQDEELEDSPSINRTIKDQFSVTSRLLRSHGFAVHGDETARECAWSFPPGFEQVFAELATNAIKYGEPGSVIHLTVEQTGSGISCTMANSVRASPSPTHMSSGLGLSQTRHLVSKHRGSMTAGRRNGQWVVEFSIPLSELRR</sequence>
<feature type="transmembrane region" description="Helical" evidence="4">
    <location>
        <begin position="96"/>
        <end position="113"/>
    </location>
</feature>
<dbReference type="Pfam" id="PF02518">
    <property type="entry name" value="HATPase_c"/>
    <property type="match status" value="1"/>
</dbReference>
<dbReference type="GO" id="GO:0016020">
    <property type="term" value="C:membrane"/>
    <property type="evidence" value="ECO:0007669"/>
    <property type="project" value="InterPro"/>
</dbReference>
<dbReference type="InterPro" id="IPR011712">
    <property type="entry name" value="Sig_transdc_His_kin_sub3_dim/P"/>
</dbReference>
<reference evidence="6 7" key="1">
    <citation type="submission" date="2020-11" db="EMBL/GenBank/DDBJ databases">
        <title>Corynebacterium sp. MC1420.</title>
        <authorList>
            <person name="Zhou J."/>
        </authorList>
    </citation>
    <scope>NUCLEOTIDE SEQUENCE [LARGE SCALE GENOMIC DNA]</scope>
    <source>
        <strain evidence="6 7">MC1420</strain>
    </source>
</reference>
<dbReference type="Gene3D" id="1.20.5.1930">
    <property type="match status" value="1"/>
</dbReference>
<dbReference type="InterPro" id="IPR036890">
    <property type="entry name" value="HATPase_C_sf"/>
</dbReference>
<dbReference type="Pfam" id="PF07730">
    <property type="entry name" value="HisKA_3"/>
    <property type="match status" value="1"/>
</dbReference>
<dbReference type="GO" id="GO:0000155">
    <property type="term" value="F:phosphorelay sensor kinase activity"/>
    <property type="evidence" value="ECO:0007669"/>
    <property type="project" value="InterPro"/>
</dbReference>
<dbReference type="EMBL" id="CP064955">
    <property type="protein sequence ID" value="QPK84282.1"/>
    <property type="molecule type" value="Genomic_DNA"/>
</dbReference>
<dbReference type="GO" id="GO:0046983">
    <property type="term" value="F:protein dimerization activity"/>
    <property type="evidence" value="ECO:0007669"/>
    <property type="project" value="InterPro"/>
</dbReference>
<evidence type="ECO:0000256" key="4">
    <source>
        <dbReference type="SAM" id="Phobius"/>
    </source>
</evidence>
<evidence type="ECO:0000256" key="1">
    <source>
        <dbReference type="ARBA" id="ARBA00022679"/>
    </source>
</evidence>
<dbReference type="InterPro" id="IPR003594">
    <property type="entry name" value="HATPase_dom"/>
</dbReference>
<dbReference type="Gene3D" id="3.30.565.10">
    <property type="entry name" value="Histidine kinase-like ATPase, C-terminal domain"/>
    <property type="match status" value="1"/>
</dbReference>
<keyword evidence="1" id="KW-0808">Transferase</keyword>
<feature type="transmembrane region" description="Helical" evidence="4">
    <location>
        <begin position="68"/>
        <end position="90"/>
    </location>
</feature>
<dbReference type="SUPFAM" id="SSF55874">
    <property type="entry name" value="ATPase domain of HSP90 chaperone/DNA topoisomerase II/histidine kinase"/>
    <property type="match status" value="1"/>
</dbReference>
<dbReference type="AlphaFoldDB" id="A0A7T0PGQ2"/>
<accession>A0A7T0PGQ2</accession>
<evidence type="ECO:0000256" key="2">
    <source>
        <dbReference type="ARBA" id="ARBA00022777"/>
    </source>
</evidence>
<dbReference type="InterPro" id="IPR050482">
    <property type="entry name" value="Sensor_HK_TwoCompSys"/>
</dbReference>
<organism evidence="6 7">
    <name type="scientific">Corynebacterium qintianiae</name>
    <dbReference type="NCBI Taxonomy" id="2709392"/>
    <lineage>
        <taxon>Bacteria</taxon>
        <taxon>Bacillati</taxon>
        <taxon>Actinomycetota</taxon>
        <taxon>Actinomycetes</taxon>
        <taxon>Mycobacteriales</taxon>
        <taxon>Corynebacteriaceae</taxon>
        <taxon>Corynebacterium</taxon>
    </lineage>
</organism>
<keyword evidence="2 6" id="KW-0418">Kinase</keyword>
<keyword evidence="7" id="KW-1185">Reference proteome</keyword>
<feature type="transmembrane region" description="Helical" evidence="4">
    <location>
        <begin position="43"/>
        <end position="61"/>
    </location>
</feature>
<name>A0A7T0PGQ2_9CORY</name>
<gene>
    <name evidence="6" type="ORF">G7Y29_05020</name>
</gene>
<feature type="domain" description="Histidine kinase/HSP90-like ATPase" evidence="5">
    <location>
        <begin position="240"/>
        <end position="333"/>
    </location>
</feature>
<evidence type="ECO:0000313" key="7">
    <source>
        <dbReference type="Proteomes" id="UP000594586"/>
    </source>
</evidence>
<keyword evidence="4" id="KW-0472">Membrane</keyword>
<dbReference type="SMART" id="SM00387">
    <property type="entry name" value="HATPase_c"/>
    <property type="match status" value="1"/>
</dbReference>
<dbReference type="KEGG" id="cqn:G7Y29_05020"/>
<evidence type="ECO:0000256" key="3">
    <source>
        <dbReference type="ARBA" id="ARBA00023012"/>
    </source>
</evidence>
<evidence type="ECO:0000313" key="6">
    <source>
        <dbReference type="EMBL" id="QPK84282.1"/>
    </source>
</evidence>
<keyword evidence="4" id="KW-1133">Transmembrane helix</keyword>
<evidence type="ECO:0000259" key="5">
    <source>
        <dbReference type="SMART" id="SM00387"/>
    </source>
</evidence>
<dbReference type="PANTHER" id="PTHR24421">
    <property type="entry name" value="NITRATE/NITRITE SENSOR PROTEIN NARX-RELATED"/>
    <property type="match status" value="1"/>
</dbReference>